<evidence type="ECO:0000313" key="3">
    <source>
        <dbReference type="EMBL" id="CRH05394.1"/>
    </source>
</evidence>
<feature type="domain" description="Putative zinc-finger" evidence="2">
    <location>
        <begin position="6"/>
        <end position="35"/>
    </location>
</feature>
<feature type="region of interest" description="Disordered" evidence="1">
    <location>
        <begin position="80"/>
        <end position="104"/>
    </location>
</feature>
<evidence type="ECO:0000259" key="2">
    <source>
        <dbReference type="Pfam" id="PF13490"/>
    </source>
</evidence>
<dbReference type="AlphaFoldDB" id="A0A1S7LH07"/>
<dbReference type="EMBL" id="LO017727">
    <property type="protein sequence ID" value="CRH05394.1"/>
    <property type="molecule type" value="Genomic_DNA"/>
</dbReference>
<sequence length="104" mass="11294">MECNPELVSAFLDGELDDVIVEAFLDHLIECPECQILLASLGELEGFMAGGPILDSPEEMTQGIMMTIRNGEVSSLRDMQKKSAPRRAVATAAAQVAEGERKRT</sequence>
<protein>
    <recommendedName>
        <fullName evidence="2">Putative zinc-finger domain-containing protein</fullName>
    </recommendedName>
</protein>
<accession>A0A1S7LH07</accession>
<dbReference type="InterPro" id="IPR027383">
    <property type="entry name" value="Znf_put"/>
</dbReference>
<organism evidence="3">
    <name type="scientific">Magnetococcus massalia (strain MO-1)</name>
    <dbReference type="NCBI Taxonomy" id="451514"/>
    <lineage>
        <taxon>Bacteria</taxon>
        <taxon>Pseudomonadati</taxon>
        <taxon>Pseudomonadota</taxon>
        <taxon>Magnetococcia</taxon>
        <taxon>Magnetococcales</taxon>
        <taxon>Magnetococcaceae</taxon>
        <taxon>Magnetococcus</taxon>
    </lineage>
</organism>
<reference evidence="3" key="1">
    <citation type="submission" date="2015-04" db="EMBL/GenBank/DDBJ databases">
        <authorList>
            <person name="Syromyatnikov M.Y."/>
            <person name="Popov V.N."/>
        </authorList>
    </citation>
    <scope>NUCLEOTIDE SEQUENCE</scope>
    <source>
        <strain evidence="3">MO-1</strain>
    </source>
</reference>
<dbReference type="Pfam" id="PF13490">
    <property type="entry name" value="zf-HC2"/>
    <property type="match status" value="1"/>
</dbReference>
<dbReference type="Gene3D" id="1.10.10.1320">
    <property type="entry name" value="Anti-sigma factor, zinc-finger domain"/>
    <property type="match status" value="1"/>
</dbReference>
<feature type="compositionally biased region" description="Low complexity" evidence="1">
    <location>
        <begin position="86"/>
        <end position="97"/>
    </location>
</feature>
<gene>
    <name evidence="3" type="ORF">MAGMO_1201</name>
</gene>
<evidence type="ECO:0000256" key="1">
    <source>
        <dbReference type="SAM" id="MobiDB-lite"/>
    </source>
</evidence>
<dbReference type="InterPro" id="IPR041916">
    <property type="entry name" value="Anti_sigma_zinc_sf"/>
</dbReference>
<name>A0A1S7LH07_MAGMO</name>
<proteinExistence type="predicted"/>